<dbReference type="Proteomes" id="UP000799437">
    <property type="component" value="Unassembled WGS sequence"/>
</dbReference>
<dbReference type="GeneID" id="54488828"/>
<evidence type="ECO:0000256" key="1">
    <source>
        <dbReference type="SAM" id="MobiDB-lite"/>
    </source>
</evidence>
<accession>A0A6A6VRP5</accession>
<dbReference type="EMBL" id="ML996623">
    <property type="protein sequence ID" value="KAF2752456.1"/>
    <property type="molecule type" value="Genomic_DNA"/>
</dbReference>
<reference evidence="2" key="1">
    <citation type="journal article" date="2020" name="Stud. Mycol.">
        <title>101 Dothideomycetes genomes: a test case for predicting lifestyles and emergence of pathogens.</title>
        <authorList>
            <person name="Haridas S."/>
            <person name="Albert R."/>
            <person name="Binder M."/>
            <person name="Bloem J."/>
            <person name="Labutti K."/>
            <person name="Salamov A."/>
            <person name="Andreopoulos B."/>
            <person name="Baker S."/>
            <person name="Barry K."/>
            <person name="Bills G."/>
            <person name="Bluhm B."/>
            <person name="Cannon C."/>
            <person name="Castanera R."/>
            <person name="Culley D."/>
            <person name="Daum C."/>
            <person name="Ezra D."/>
            <person name="Gonzalez J."/>
            <person name="Henrissat B."/>
            <person name="Kuo A."/>
            <person name="Liang C."/>
            <person name="Lipzen A."/>
            <person name="Lutzoni F."/>
            <person name="Magnuson J."/>
            <person name="Mondo S."/>
            <person name="Nolan M."/>
            <person name="Ohm R."/>
            <person name="Pangilinan J."/>
            <person name="Park H.-J."/>
            <person name="Ramirez L."/>
            <person name="Alfaro M."/>
            <person name="Sun H."/>
            <person name="Tritt A."/>
            <person name="Yoshinaga Y."/>
            <person name="Zwiers L.-H."/>
            <person name="Turgeon B."/>
            <person name="Goodwin S."/>
            <person name="Spatafora J."/>
            <person name="Crous P."/>
            <person name="Grigoriev I."/>
        </authorList>
    </citation>
    <scope>NUCLEOTIDE SEQUENCE</scope>
    <source>
        <strain evidence="2">CBS 121739</strain>
    </source>
</reference>
<protein>
    <submittedName>
        <fullName evidence="2">Uncharacterized protein</fullName>
    </submittedName>
</protein>
<dbReference type="AlphaFoldDB" id="A0A6A6VRP5"/>
<gene>
    <name evidence="2" type="ORF">EJ05DRAFT_506031</name>
</gene>
<name>A0A6A6VRP5_9PEZI</name>
<feature type="region of interest" description="Disordered" evidence="1">
    <location>
        <begin position="1"/>
        <end position="22"/>
    </location>
</feature>
<organism evidence="2 3">
    <name type="scientific">Pseudovirgaria hyperparasitica</name>
    <dbReference type="NCBI Taxonomy" id="470096"/>
    <lineage>
        <taxon>Eukaryota</taxon>
        <taxon>Fungi</taxon>
        <taxon>Dikarya</taxon>
        <taxon>Ascomycota</taxon>
        <taxon>Pezizomycotina</taxon>
        <taxon>Dothideomycetes</taxon>
        <taxon>Dothideomycetes incertae sedis</taxon>
        <taxon>Acrospermales</taxon>
        <taxon>Acrospermaceae</taxon>
        <taxon>Pseudovirgaria</taxon>
    </lineage>
</organism>
<dbReference type="OrthoDB" id="5240244at2759"/>
<feature type="compositionally biased region" description="Polar residues" evidence="1">
    <location>
        <begin position="1"/>
        <end position="10"/>
    </location>
</feature>
<evidence type="ECO:0000313" key="2">
    <source>
        <dbReference type="EMBL" id="KAF2752456.1"/>
    </source>
</evidence>
<sequence>MSGSQHYPQEQSSSAQSAPHFPQNFGVPGLPTHFWNPTTTAFKEIGKLYSRGAKYDQEDVVWHAWDAILRLYFPEVDDANGVSWSIRREAYRGLPPVQSPSQTKPDVIAVRLMSLPRQPGQIPQGTGRDFLWVECKAANHDTPHGWKDLTSEAVIRLGHAHPDRPLSLILAIGWKCMLFTWDPTDILQQAHVPNYILSRDRSQHWPVDVRIKSAHAFPWANPISGAITPDNAFELDSWTLAPPTAGLNVLYNGGNLGIIEHFLVTVRLMPYHLHGVNPASF</sequence>
<evidence type="ECO:0000313" key="3">
    <source>
        <dbReference type="Proteomes" id="UP000799437"/>
    </source>
</evidence>
<dbReference type="RefSeq" id="XP_033594914.1">
    <property type="nucleotide sequence ID" value="XM_033747774.1"/>
</dbReference>
<proteinExistence type="predicted"/>
<keyword evidence="3" id="KW-1185">Reference proteome</keyword>